<dbReference type="AlphaFoldDB" id="N6UR06"/>
<gene>
    <name evidence="3" type="ORF">YQE_00415</name>
</gene>
<dbReference type="InterPro" id="IPR006202">
    <property type="entry name" value="Neur_chan_lig-bd"/>
</dbReference>
<dbReference type="GO" id="GO:0005230">
    <property type="term" value="F:extracellular ligand-gated monoatomic ion channel activity"/>
    <property type="evidence" value="ECO:0007669"/>
    <property type="project" value="InterPro"/>
</dbReference>
<evidence type="ECO:0000256" key="2">
    <source>
        <dbReference type="ARBA" id="ARBA00023136"/>
    </source>
</evidence>
<comment type="subcellular location">
    <subcellularLocation>
        <location evidence="1">Membrane</location>
        <topology evidence="1">Multi-pass membrane protein</topology>
    </subcellularLocation>
</comment>
<dbReference type="SUPFAM" id="SSF63712">
    <property type="entry name" value="Nicotinic receptor ligand binding domain-like"/>
    <property type="match status" value="1"/>
</dbReference>
<dbReference type="Pfam" id="PF02931">
    <property type="entry name" value="Neur_chan_LBD"/>
    <property type="match status" value="1"/>
</dbReference>
<name>N6UR06_DENPD</name>
<organism evidence="3">
    <name type="scientific">Dendroctonus ponderosae</name>
    <name type="common">Mountain pine beetle</name>
    <dbReference type="NCBI Taxonomy" id="77166"/>
    <lineage>
        <taxon>Eukaryota</taxon>
        <taxon>Metazoa</taxon>
        <taxon>Ecdysozoa</taxon>
        <taxon>Arthropoda</taxon>
        <taxon>Hexapoda</taxon>
        <taxon>Insecta</taxon>
        <taxon>Pterygota</taxon>
        <taxon>Neoptera</taxon>
        <taxon>Endopterygota</taxon>
        <taxon>Coleoptera</taxon>
        <taxon>Polyphaga</taxon>
        <taxon>Cucujiformia</taxon>
        <taxon>Curculionidae</taxon>
        <taxon>Scolytinae</taxon>
        <taxon>Dendroctonus</taxon>
    </lineage>
</organism>
<protein>
    <submittedName>
        <fullName evidence="3">Uncharacterized protein</fullName>
    </submittedName>
</protein>
<dbReference type="PROSITE" id="PS00236">
    <property type="entry name" value="NEUROTR_ION_CHANNEL"/>
    <property type="match status" value="1"/>
</dbReference>
<dbReference type="HOGENOM" id="CLU_1987111_0_0_1"/>
<evidence type="ECO:0000256" key="1">
    <source>
        <dbReference type="ARBA" id="ARBA00004141"/>
    </source>
</evidence>
<reference evidence="3" key="1">
    <citation type="journal article" date="2013" name="Genome Biol.">
        <title>Draft genome of the mountain pine beetle, Dendroctonus ponderosae Hopkins, a major forest pest.</title>
        <authorList>
            <person name="Keeling C.I."/>
            <person name="Yuen M.M."/>
            <person name="Liao N.Y."/>
            <person name="Docking T.R."/>
            <person name="Chan S.K."/>
            <person name="Taylor G.A."/>
            <person name="Palmquist D.L."/>
            <person name="Jackman S.D."/>
            <person name="Nguyen A."/>
            <person name="Li M."/>
            <person name="Henderson H."/>
            <person name="Janes J.K."/>
            <person name="Zhao Y."/>
            <person name="Pandoh P."/>
            <person name="Moore R."/>
            <person name="Sperling F.A."/>
            <person name="Huber D.P."/>
            <person name="Birol I."/>
            <person name="Jones S.J."/>
            <person name="Bohlmann J."/>
        </authorList>
    </citation>
    <scope>NUCLEOTIDE SEQUENCE</scope>
</reference>
<accession>N6UR06</accession>
<dbReference type="EMBL" id="KB736280">
    <property type="protein sequence ID" value="ENN83226.1"/>
    <property type="molecule type" value="Genomic_DNA"/>
</dbReference>
<dbReference type="PANTHER" id="PTHR18945">
    <property type="entry name" value="NEUROTRANSMITTER GATED ION CHANNEL"/>
    <property type="match status" value="1"/>
</dbReference>
<dbReference type="GO" id="GO:0004888">
    <property type="term" value="F:transmembrane signaling receptor activity"/>
    <property type="evidence" value="ECO:0007669"/>
    <property type="project" value="InterPro"/>
</dbReference>
<dbReference type="OrthoDB" id="5975154at2759"/>
<keyword evidence="2" id="KW-0472">Membrane</keyword>
<evidence type="ECO:0000313" key="3">
    <source>
        <dbReference type="EMBL" id="ENN83226.1"/>
    </source>
</evidence>
<proteinExistence type="predicted"/>
<dbReference type="Gene3D" id="2.70.170.10">
    <property type="entry name" value="Neurotransmitter-gated ion-channel ligand-binding domain"/>
    <property type="match status" value="1"/>
</dbReference>
<dbReference type="GO" id="GO:0016020">
    <property type="term" value="C:membrane"/>
    <property type="evidence" value="ECO:0007669"/>
    <property type="project" value="UniProtKB-SubCell"/>
</dbReference>
<feature type="non-terminal residue" evidence="3">
    <location>
        <position position="1"/>
    </location>
</feature>
<feature type="non-terminal residue" evidence="3">
    <location>
        <position position="126"/>
    </location>
</feature>
<dbReference type="InterPro" id="IPR036734">
    <property type="entry name" value="Neur_chan_lig-bd_sf"/>
</dbReference>
<sequence length="126" mass="14109">RLIGLDFSFSGYFTCVFTPAGRKKPDPDHQLLDNANLDGLSFAMERHRVCGAEGDQNPVPSSVEAGPDLVQQVMINTNVIVSSNGQVVWLSHGIYRSSCDINVEYFPFDVQSCHMKWSSWTYDGYQ</sequence>
<dbReference type="InterPro" id="IPR006201">
    <property type="entry name" value="Neur_channel"/>
</dbReference>
<dbReference type="InterPro" id="IPR018000">
    <property type="entry name" value="Neurotransmitter_ion_chnl_CS"/>
</dbReference>